<evidence type="ECO:0000256" key="2">
    <source>
        <dbReference type="ARBA" id="ARBA00022777"/>
    </source>
</evidence>
<dbReference type="InterPro" id="IPR011712">
    <property type="entry name" value="Sig_transdc_His_kin_sub3_dim/P"/>
</dbReference>
<feature type="domain" description="Signal transduction histidine kinase subgroup 3 dimerisation and phosphoacceptor" evidence="5">
    <location>
        <begin position="315"/>
        <end position="372"/>
    </location>
</feature>
<dbReference type="Proteomes" id="UP000094342">
    <property type="component" value="Unassembled WGS sequence"/>
</dbReference>
<dbReference type="GO" id="GO:0046983">
    <property type="term" value="F:protein dimerization activity"/>
    <property type="evidence" value="ECO:0007669"/>
    <property type="project" value="InterPro"/>
</dbReference>
<keyword evidence="3" id="KW-0902">Two-component regulatory system</keyword>
<dbReference type="AlphaFoldDB" id="A0A1E3VA63"/>
<dbReference type="PANTHER" id="PTHR24421">
    <property type="entry name" value="NITRATE/NITRITE SENSOR PROTEIN NARX-RELATED"/>
    <property type="match status" value="1"/>
</dbReference>
<feature type="transmembrane region" description="Helical" evidence="4">
    <location>
        <begin position="103"/>
        <end position="120"/>
    </location>
</feature>
<evidence type="ECO:0000256" key="1">
    <source>
        <dbReference type="ARBA" id="ARBA00022679"/>
    </source>
</evidence>
<dbReference type="Gene3D" id="1.20.5.1930">
    <property type="match status" value="1"/>
</dbReference>
<dbReference type="EMBL" id="LYBW01000059">
    <property type="protein sequence ID" value="ODR90385.1"/>
    <property type="molecule type" value="Genomic_DNA"/>
</dbReference>
<dbReference type="GO" id="GO:0000155">
    <property type="term" value="F:phosphorelay sensor kinase activity"/>
    <property type="evidence" value="ECO:0007669"/>
    <property type="project" value="InterPro"/>
</dbReference>
<dbReference type="SUPFAM" id="SSF55874">
    <property type="entry name" value="ATPase domain of HSP90 chaperone/DNA topoisomerase II/histidine kinase"/>
    <property type="match status" value="1"/>
</dbReference>
<keyword evidence="4" id="KW-1133">Transmembrane helix</keyword>
<gene>
    <name evidence="6" type="ORF">A8M32_15815</name>
</gene>
<keyword evidence="2" id="KW-0418">Kinase</keyword>
<dbReference type="GO" id="GO:0016020">
    <property type="term" value="C:membrane"/>
    <property type="evidence" value="ECO:0007669"/>
    <property type="project" value="InterPro"/>
</dbReference>
<keyword evidence="4" id="KW-0812">Transmembrane</keyword>
<dbReference type="InterPro" id="IPR036890">
    <property type="entry name" value="HATPase_C_sf"/>
</dbReference>
<sequence length="516" mass="55929">MAVSRLILAMFALLAIYVDPTQPARSSELAYFILAAYVIYSAALALILERFVVSRPAAHLVHGIDILTFGVVLHLTDGPTSPFFVLLTFALFAATIRWGWRGAVFTTMATVAIYGILAVSSEDLMDDLNRVVMRGIYLVVAGVLFAYFGGIIERMRHNVASLAGSSAQAWLGGDTPIASVLRRAAAITRATRALAVWRDETGSVLRVVEFDRGVIKYSESANKLPAVDGKVRTGAEFWRGGSQKLPDWLIGGKAESIVMAPLPGGSAEGFVLFVDCEETGEDLLPLAGVAAARIGYEIAEQDLRHQLIEAAKAEEREKLARDIHDDLLQSMAAVAIQLASLPKKSGGETEGLAQIRAIIGEQQDKLRTLVREATGERSAQKTCRVAGRLRKLLVELQAQWACSIALSVAPLDLVMSEKAMKGVFMLVSEAIANGVRHGRASRFEVHLESTRTLFTLTIRDDGVGLQEPASIFEYEAVLTEEIGSISLSRRVQALGWRLSLDNSPRGLSVTIRGALE</sequence>
<evidence type="ECO:0000256" key="3">
    <source>
        <dbReference type="ARBA" id="ARBA00023012"/>
    </source>
</evidence>
<dbReference type="InterPro" id="IPR050482">
    <property type="entry name" value="Sensor_HK_TwoCompSys"/>
</dbReference>
<feature type="transmembrane region" description="Helical" evidence="4">
    <location>
        <begin position="30"/>
        <end position="48"/>
    </location>
</feature>
<evidence type="ECO:0000313" key="6">
    <source>
        <dbReference type="EMBL" id="ODR90385.1"/>
    </source>
</evidence>
<comment type="caution">
    <text evidence="6">The sequence shown here is derived from an EMBL/GenBank/DDBJ whole genome shotgun (WGS) entry which is preliminary data.</text>
</comment>
<keyword evidence="1" id="KW-0808">Transferase</keyword>
<keyword evidence="7" id="KW-1185">Reference proteome</keyword>
<proteinExistence type="predicted"/>
<dbReference type="Pfam" id="PF07730">
    <property type="entry name" value="HisKA_3"/>
    <property type="match status" value="1"/>
</dbReference>
<feature type="transmembrane region" description="Helical" evidence="4">
    <location>
        <begin position="132"/>
        <end position="152"/>
    </location>
</feature>
<evidence type="ECO:0000256" key="4">
    <source>
        <dbReference type="SAM" id="Phobius"/>
    </source>
</evidence>
<organism evidence="6 7">
    <name type="scientific">Sinorhizobium alkalisoli</name>
    <dbReference type="NCBI Taxonomy" id="1752398"/>
    <lineage>
        <taxon>Bacteria</taxon>
        <taxon>Pseudomonadati</taxon>
        <taxon>Pseudomonadota</taxon>
        <taxon>Alphaproteobacteria</taxon>
        <taxon>Hyphomicrobiales</taxon>
        <taxon>Rhizobiaceae</taxon>
        <taxon>Sinorhizobium/Ensifer group</taxon>
        <taxon>Sinorhizobium</taxon>
    </lineage>
</organism>
<accession>A0A1E3VA63</accession>
<name>A0A1E3VA63_9HYPH</name>
<evidence type="ECO:0000313" key="7">
    <source>
        <dbReference type="Proteomes" id="UP000094342"/>
    </source>
</evidence>
<dbReference type="STRING" id="1752398.A8M32_15815"/>
<reference evidence="7" key="1">
    <citation type="submission" date="2016-05" db="EMBL/GenBank/DDBJ databases">
        <authorList>
            <person name="Li Y."/>
        </authorList>
    </citation>
    <scope>NUCLEOTIDE SEQUENCE [LARGE SCALE GENOMIC DNA]</scope>
    <source>
        <strain evidence="7">YIC4027</strain>
    </source>
</reference>
<protein>
    <recommendedName>
        <fullName evidence="5">Signal transduction histidine kinase subgroup 3 dimerisation and phosphoacceptor domain-containing protein</fullName>
    </recommendedName>
</protein>
<evidence type="ECO:0000259" key="5">
    <source>
        <dbReference type="Pfam" id="PF07730"/>
    </source>
</evidence>
<dbReference type="Gene3D" id="3.30.565.10">
    <property type="entry name" value="Histidine kinase-like ATPase, C-terminal domain"/>
    <property type="match status" value="1"/>
</dbReference>
<keyword evidence="4" id="KW-0472">Membrane</keyword>